<keyword evidence="1" id="KW-0472">Membrane</keyword>
<evidence type="ECO:0000256" key="1">
    <source>
        <dbReference type="SAM" id="Phobius"/>
    </source>
</evidence>
<feature type="transmembrane region" description="Helical" evidence="1">
    <location>
        <begin position="35"/>
        <end position="58"/>
    </location>
</feature>
<dbReference type="AlphaFoldDB" id="A0A1I1EXQ9"/>
<name>A0A1I1EXQ9_9BACT</name>
<gene>
    <name evidence="2" type="ORF">SAMN05216167_10182</name>
</gene>
<proteinExistence type="predicted"/>
<dbReference type="EMBL" id="FOLQ01000001">
    <property type="protein sequence ID" value="SFB91442.1"/>
    <property type="molecule type" value="Genomic_DNA"/>
</dbReference>
<evidence type="ECO:0000313" key="2">
    <source>
        <dbReference type="EMBL" id="SFB91442.1"/>
    </source>
</evidence>
<keyword evidence="3" id="KW-1185">Reference proteome</keyword>
<reference evidence="2 3" key="1">
    <citation type="submission" date="2016-10" db="EMBL/GenBank/DDBJ databases">
        <authorList>
            <person name="de Groot N.N."/>
        </authorList>
    </citation>
    <scope>NUCLEOTIDE SEQUENCE [LARGE SCALE GENOMIC DNA]</scope>
    <source>
        <strain evidence="2 3">DSM 26130</strain>
    </source>
</reference>
<accession>A0A1I1EXQ9</accession>
<protein>
    <submittedName>
        <fullName evidence="2">Uncharacterized protein</fullName>
    </submittedName>
</protein>
<dbReference type="Proteomes" id="UP000198598">
    <property type="component" value="Unassembled WGS sequence"/>
</dbReference>
<keyword evidence="1" id="KW-0812">Transmembrane</keyword>
<keyword evidence="1" id="KW-1133">Transmembrane helix</keyword>
<dbReference type="OrthoDB" id="963220at2"/>
<sequence>MATLTHATTDYSNTSTTNWLTNYKNYVDKAEFNRIGWAATAVALQGCILSPVLLLVMFNTGGGDWQFLLSMLCFLLVIVPILSALPVKFIFPAFATSLILHVLVILIDLL</sequence>
<feature type="transmembrane region" description="Helical" evidence="1">
    <location>
        <begin position="65"/>
        <end position="83"/>
    </location>
</feature>
<feature type="transmembrane region" description="Helical" evidence="1">
    <location>
        <begin position="89"/>
        <end position="109"/>
    </location>
</feature>
<organism evidence="2 3">
    <name type="scientific">Spirosoma endophyticum</name>
    <dbReference type="NCBI Taxonomy" id="662367"/>
    <lineage>
        <taxon>Bacteria</taxon>
        <taxon>Pseudomonadati</taxon>
        <taxon>Bacteroidota</taxon>
        <taxon>Cytophagia</taxon>
        <taxon>Cytophagales</taxon>
        <taxon>Cytophagaceae</taxon>
        <taxon>Spirosoma</taxon>
    </lineage>
</organism>
<dbReference type="RefSeq" id="WP_093822495.1">
    <property type="nucleotide sequence ID" value="NZ_FOLQ01000001.1"/>
</dbReference>
<evidence type="ECO:0000313" key="3">
    <source>
        <dbReference type="Proteomes" id="UP000198598"/>
    </source>
</evidence>
<dbReference type="STRING" id="662367.SAMN05216167_10182"/>